<comment type="similarity">
    <text evidence="2">Belongs to the SNF5 family.</text>
</comment>
<evidence type="ECO:0000313" key="7">
    <source>
        <dbReference type="EMBL" id="OQO11447.1"/>
    </source>
</evidence>
<protein>
    <recommendedName>
        <fullName evidence="9">SNF5-domain-containing protein</fullName>
    </recommendedName>
</protein>
<feature type="region of interest" description="Disordered" evidence="6">
    <location>
        <begin position="205"/>
        <end position="231"/>
    </location>
</feature>
<evidence type="ECO:0000256" key="1">
    <source>
        <dbReference type="ARBA" id="ARBA00004123"/>
    </source>
</evidence>
<organism evidence="7 8">
    <name type="scientific">Cryoendolithus antarcticus</name>
    <dbReference type="NCBI Taxonomy" id="1507870"/>
    <lineage>
        <taxon>Eukaryota</taxon>
        <taxon>Fungi</taxon>
        <taxon>Dikarya</taxon>
        <taxon>Ascomycota</taxon>
        <taxon>Pezizomycotina</taxon>
        <taxon>Dothideomycetes</taxon>
        <taxon>Dothideomycetidae</taxon>
        <taxon>Cladosporiales</taxon>
        <taxon>Cladosporiaceae</taxon>
        <taxon>Cryoendolithus</taxon>
    </lineage>
</organism>
<feature type="region of interest" description="Disordered" evidence="6">
    <location>
        <begin position="95"/>
        <end position="121"/>
    </location>
</feature>
<evidence type="ECO:0008006" key="9">
    <source>
        <dbReference type="Google" id="ProtNLM"/>
    </source>
</evidence>
<dbReference type="OrthoDB" id="515064at2759"/>
<proteinExistence type="inferred from homology"/>
<feature type="compositionally biased region" description="Basic and acidic residues" evidence="6">
    <location>
        <begin position="220"/>
        <end position="231"/>
    </location>
</feature>
<dbReference type="AlphaFoldDB" id="A0A1V8TJA3"/>
<evidence type="ECO:0000256" key="2">
    <source>
        <dbReference type="ARBA" id="ARBA00010239"/>
    </source>
</evidence>
<evidence type="ECO:0000256" key="5">
    <source>
        <dbReference type="ARBA" id="ARBA00023242"/>
    </source>
</evidence>
<dbReference type="STRING" id="1507870.A0A1V8TJA3"/>
<comment type="subcellular location">
    <subcellularLocation>
        <location evidence="1">Nucleus</location>
    </subcellularLocation>
</comment>
<dbReference type="InParanoid" id="A0A1V8TJA3"/>
<feature type="region of interest" description="Disordered" evidence="6">
    <location>
        <begin position="634"/>
        <end position="721"/>
    </location>
</feature>
<accession>A0A1V8TJA3</accession>
<evidence type="ECO:0000256" key="6">
    <source>
        <dbReference type="SAM" id="MobiDB-lite"/>
    </source>
</evidence>
<gene>
    <name evidence="7" type="ORF">B0A48_03174</name>
</gene>
<name>A0A1V8TJA3_9PEZI</name>
<evidence type="ECO:0000256" key="3">
    <source>
        <dbReference type="ARBA" id="ARBA00023015"/>
    </source>
</evidence>
<dbReference type="Proteomes" id="UP000192596">
    <property type="component" value="Unassembled WGS sequence"/>
</dbReference>
<feature type="compositionally biased region" description="Basic residues" evidence="6">
    <location>
        <begin position="500"/>
        <end position="512"/>
    </location>
</feature>
<dbReference type="InterPro" id="IPR006939">
    <property type="entry name" value="SNF5"/>
</dbReference>
<dbReference type="EMBL" id="NAJO01000006">
    <property type="protein sequence ID" value="OQO11447.1"/>
    <property type="molecule type" value="Genomic_DNA"/>
</dbReference>
<feature type="compositionally biased region" description="Acidic residues" evidence="6">
    <location>
        <begin position="517"/>
        <end position="526"/>
    </location>
</feature>
<feature type="compositionally biased region" description="Low complexity" evidence="6">
    <location>
        <begin position="105"/>
        <end position="118"/>
    </location>
</feature>
<dbReference type="PANTHER" id="PTHR10019">
    <property type="entry name" value="SNF5"/>
    <property type="match status" value="1"/>
</dbReference>
<sequence>MSAPGSLQQQSQYNGQWNGIGAGHAGTDVAQSMAYDNAGQQSESAEAIRAGKQRARETMMAAGVGNVSAAAAGQQAAEGNAVNGLTNGAHILSRKRSRDGSQLPVQQAVSQSQAADAQADGEHQLKDEVLLDRYVQSDLLSVAAHNDQMERMRELAKYKEAEREFYAQDVGVRRRMDPGTIFGTGFAGYGNGVTNGPSRILYSSQRMPPAHRKSGQLRTTRKDTGQQAEQHEELVPVRLDLELDKLRLRDTFTWNMHEKLVTPEMFTDHLLEDLKLPPDHLQEVGRQVRAEMVDQILNYYPHVFVDEGPAEQGKPYVEHKDDEMRIQVKLSITIGRITLIDQFEWDINNPQNSPEDFARVMARENALSGEFTTAIAHSIREQTQLYTKSLWLTNHAFDGRPLEDPDLKDSLLPTPLLNTFRPQQMQKDWTPWLYEMTEAELERTETSMMREHRAQKRQLNRRGGPALPDLKDRQRTVRSLIVHSVIPGSVESWETTGIPKTRRSGRGGRRPGTRADEDMDSDDLESDGSGAESPAPATLSAPGTTRTRGMRGAASAAQIAMRANYGRSQTPDAQLLGTPQHEPRASARRSLLHEGSVMEDETLVVKLRVGKARFKAWLEDYNAKKRASQFPLSGYASQPAPTSASLVPPAAAARGGTPSKNAMGTPAMASKPLPSARDRSQANGRSRGKPAVQYDHLGRVETTTWPSPNDEPPPPPPWLTTGIATLRSRHPDSDFTAFMKAYLLSPDATTQIRPPEPPQPGHSAAELGGRIFYLPRIRCNDCPGKVYTTVEESVVEGFEVHLKNRVHRGRVEERKGGRV</sequence>
<evidence type="ECO:0000256" key="4">
    <source>
        <dbReference type="ARBA" id="ARBA00023163"/>
    </source>
</evidence>
<keyword evidence="4" id="KW-0804">Transcription</keyword>
<dbReference type="Pfam" id="PF04855">
    <property type="entry name" value="SNF5"/>
    <property type="match status" value="1"/>
</dbReference>
<keyword evidence="5" id="KW-0539">Nucleus</keyword>
<reference evidence="8" key="1">
    <citation type="submission" date="2017-03" db="EMBL/GenBank/DDBJ databases">
        <title>Genomes of endolithic fungi from Antarctica.</title>
        <authorList>
            <person name="Coleine C."/>
            <person name="Masonjones S."/>
            <person name="Stajich J.E."/>
        </authorList>
    </citation>
    <scope>NUCLEOTIDE SEQUENCE [LARGE SCALE GENOMIC DNA]</scope>
    <source>
        <strain evidence="8">CCFEE 5527</strain>
    </source>
</reference>
<evidence type="ECO:0000313" key="8">
    <source>
        <dbReference type="Proteomes" id="UP000192596"/>
    </source>
</evidence>
<feature type="region of interest" description="Disordered" evidence="6">
    <location>
        <begin position="451"/>
        <end position="472"/>
    </location>
</feature>
<feature type="region of interest" description="Disordered" evidence="6">
    <location>
        <begin position="493"/>
        <end position="588"/>
    </location>
</feature>
<keyword evidence="3" id="KW-0805">Transcription regulation</keyword>
<dbReference type="GO" id="GO:0000228">
    <property type="term" value="C:nuclear chromosome"/>
    <property type="evidence" value="ECO:0007669"/>
    <property type="project" value="InterPro"/>
</dbReference>
<feature type="compositionally biased region" description="Polar residues" evidence="6">
    <location>
        <begin position="635"/>
        <end position="645"/>
    </location>
</feature>
<keyword evidence="8" id="KW-1185">Reference proteome</keyword>
<dbReference type="GO" id="GO:0006338">
    <property type="term" value="P:chromatin remodeling"/>
    <property type="evidence" value="ECO:0007669"/>
    <property type="project" value="InterPro"/>
</dbReference>
<comment type="caution">
    <text evidence="7">The sequence shown here is derived from an EMBL/GenBank/DDBJ whole genome shotgun (WGS) entry which is preliminary data.</text>
</comment>
<feature type="compositionally biased region" description="Pro residues" evidence="6">
    <location>
        <begin position="709"/>
        <end position="718"/>
    </location>
</feature>